<dbReference type="EnsemblMetazoa" id="AFUN004067-RA">
    <property type="protein sequence ID" value="AFUN004067-PA"/>
    <property type="gene ID" value="AFUN004067"/>
</dbReference>
<dbReference type="AlphaFoldDB" id="A0A182RCZ8"/>
<dbReference type="Pfam" id="PF16064">
    <property type="entry name" value="DUF4806"/>
    <property type="match status" value="1"/>
</dbReference>
<reference evidence="2" key="1">
    <citation type="submission" date="2020-05" db="UniProtKB">
        <authorList>
            <consortium name="EnsemblMetazoa"/>
        </authorList>
    </citation>
    <scope>IDENTIFICATION</scope>
    <source>
        <strain evidence="2">FUMOZ</strain>
    </source>
</reference>
<protein>
    <submittedName>
        <fullName evidence="2">DUF4806 domain-containing protein</fullName>
    </submittedName>
</protein>
<proteinExistence type="predicted"/>
<name>A0A182RCZ8_ANOFN</name>
<feature type="domain" description="DUF4806" evidence="1">
    <location>
        <begin position="114"/>
        <end position="192"/>
    </location>
</feature>
<sequence length="243" mass="27793">FDIREKAAFDKILKQKIFHAKDRLRLQNLQRSAYRIRNTGSMESKKDSTVGCHCAVGSGSECPCTAIGIEICKQVYKLTKTVSDLKNQRYENVIIPNQRQTLVMPTTSNDEIIPLISSQQQLHELNEKLALTEEFNRLKTKLEAKITVAVGKQRMHEALYLIFNRLFLVKCSWSGRGGKIEFRRFENILRLFAGIGEIGLEPISHSDIEKFFKTKLQNAKSNAKKTGVIKSVCRGEFKRKSKE</sequence>
<organism evidence="2">
    <name type="scientific">Anopheles funestus</name>
    <name type="common">African malaria mosquito</name>
    <dbReference type="NCBI Taxonomy" id="62324"/>
    <lineage>
        <taxon>Eukaryota</taxon>
        <taxon>Metazoa</taxon>
        <taxon>Ecdysozoa</taxon>
        <taxon>Arthropoda</taxon>
        <taxon>Hexapoda</taxon>
        <taxon>Insecta</taxon>
        <taxon>Pterygota</taxon>
        <taxon>Neoptera</taxon>
        <taxon>Endopterygota</taxon>
        <taxon>Diptera</taxon>
        <taxon>Nematocera</taxon>
        <taxon>Culicoidea</taxon>
        <taxon>Culicidae</taxon>
        <taxon>Anophelinae</taxon>
        <taxon>Anopheles</taxon>
    </lineage>
</organism>
<accession>A0A182RCZ8</accession>
<evidence type="ECO:0000259" key="1">
    <source>
        <dbReference type="Pfam" id="PF16064"/>
    </source>
</evidence>
<dbReference type="InterPro" id="IPR032071">
    <property type="entry name" value="DUF4806"/>
</dbReference>
<dbReference type="VEuPathDB" id="VectorBase:AFUN004067"/>
<evidence type="ECO:0000313" key="2">
    <source>
        <dbReference type="EnsemblMetazoa" id="AFUN004067-PA"/>
    </source>
</evidence>